<reference evidence="3 5" key="2">
    <citation type="submission" date="2023-03" db="EMBL/GenBank/DDBJ databases">
        <title>Bacillus Genome Sequencing.</title>
        <authorList>
            <person name="Dunlap C."/>
        </authorList>
    </citation>
    <scope>NUCLEOTIDE SEQUENCE [LARGE SCALE GENOMIC DNA]</scope>
    <source>
        <strain evidence="3 5">NRS-38</strain>
    </source>
</reference>
<protein>
    <submittedName>
        <fullName evidence="3">DUF881 domain-containing protein</fullName>
    </submittedName>
</protein>
<dbReference type="PANTHER" id="PTHR37313:SF2">
    <property type="entry name" value="UPF0749 PROTEIN YLXX"/>
    <property type="match status" value="1"/>
</dbReference>
<evidence type="ECO:0000256" key="1">
    <source>
        <dbReference type="ARBA" id="ARBA00009108"/>
    </source>
</evidence>
<comment type="caution">
    <text evidence="3">The sequence shown here is derived from an EMBL/GenBank/DDBJ whole genome shotgun (WGS) entry which is preliminary data.</text>
</comment>
<dbReference type="AlphaFoldDB" id="A0ABD5IQ56"/>
<dbReference type="Proteomes" id="UP001339962">
    <property type="component" value="Unassembled WGS sequence"/>
</dbReference>
<accession>A0ABD5IQ56</accession>
<proteinExistence type="inferred from homology"/>
<dbReference type="Gene3D" id="3.30.70.1880">
    <property type="entry name" value="Protein of unknown function DUF881"/>
    <property type="match status" value="1"/>
</dbReference>
<organism evidence="3 5">
    <name type="scientific">Anoxybacteroides rupiense</name>
    <dbReference type="NCBI Taxonomy" id="311460"/>
    <lineage>
        <taxon>Bacteria</taxon>
        <taxon>Bacillati</taxon>
        <taxon>Bacillota</taxon>
        <taxon>Bacilli</taxon>
        <taxon>Bacillales</taxon>
        <taxon>Anoxybacillaceae</taxon>
        <taxon>Anoxybacteroides</taxon>
    </lineage>
</organism>
<sequence length="227" mass="25822">MAIIGFMLAIQVQTTKQPAVRDTRDIWQLRQDLKKEQQLEQQLLLEIRRNDEKIQNYLQNPAGNQAATLQETVEELRKEAGLTETTGPGVVLTIEPFYPEDYVGPITYTISPELLKRLINELNMYGAKEIAVADERLANTTAIREVNGVTKIGKKSISSLPIQVKVISDDVTTLYNHLKVSTIYDDFVTENLQITVSEPMPAVSIPKYNGQWRVRYMQTVKAEKEEK</sequence>
<dbReference type="EMBL" id="JARTLI010000002">
    <property type="protein sequence ID" value="MED5050403.1"/>
    <property type="molecule type" value="Genomic_DNA"/>
</dbReference>
<evidence type="ECO:0000313" key="3">
    <source>
        <dbReference type="EMBL" id="MED5050403.1"/>
    </source>
</evidence>
<dbReference type="PANTHER" id="PTHR37313">
    <property type="entry name" value="UPF0749 PROTEIN RV1825"/>
    <property type="match status" value="1"/>
</dbReference>
<dbReference type="Pfam" id="PF05949">
    <property type="entry name" value="DUF881"/>
    <property type="match status" value="1"/>
</dbReference>
<dbReference type="InterPro" id="IPR010273">
    <property type="entry name" value="DUF881"/>
</dbReference>
<gene>
    <name evidence="3" type="ORF">P9850_00785</name>
    <name evidence="2" type="ORF">PNH38_03910</name>
</gene>
<evidence type="ECO:0000313" key="5">
    <source>
        <dbReference type="Proteomes" id="UP001339962"/>
    </source>
</evidence>
<dbReference type="Proteomes" id="UP001213979">
    <property type="component" value="Unassembled WGS sequence"/>
</dbReference>
<keyword evidence="4" id="KW-1185">Reference proteome</keyword>
<name>A0ABD5IQ56_9BACL</name>
<dbReference type="EMBL" id="JAQOTG010000002">
    <property type="protein sequence ID" value="MDE8563028.1"/>
    <property type="molecule type" value="Genomic_DNA"/>
</dbReference>
<comment type="similarity">
    <text evidence="1">Belongs to the UPF0749 family.</text>
</comment>
<reference evidence="2 4" key="1">
    <citation type="submission" date="2023-01" db="EMBL/GenBank/DDBJ databases">
        <title>Genome-based reclassification of Anoxybacillus geothermalis as a later heterotypic synonym of Anoxybacillus rupiensis.</title>
        <authorList>
            <person name="Inan Bektas K."/>
            <person name="Canakci S."/>
            <person name="Belduz A.A."/>
            <person name="Guler H.H."/>
        </authorList>
    </citation>
    <scope>NUCLEOTIDE SEQUENCE [LARGE SCALE GENOMIC DNA]</scope>
    <source>
        <strain evidence="2 4">DSM 17127</strain>
    </source>
</reference>
<evidence type="ECO:0000313" key="4">
    <source>
        <dbReference type="Proteomes" id="UP001213979"/>
    </source>
</evidence>
<evidence type="ECO:0000313" key="2">
    <source>
        <dbReference type="EMBL" id="MDE8563028.1"/>
    </source>
</evidence>